<accession>A0A1Z4MTY4</accession>
<dbReference type="Proteomes" id="UP000218785">
    <property type="component" value="Chromosome"/>
</dbReference>
<name>A0A1Z4MTY4_9CYAN</name>
<dbReference type="InterPro" id="IPR004155">
    <property type="entry name" value="PBS_lyase_HEAT"/>
</dbReference>
<dbReference type="RefSeq" id="WP_096574069.1">
    <property type="nucleotide sequence ID" value="NZ_CAWNJS010000001.1"/>
</dbReference>
<gene>
    <name evidence="5" type="ORF">NIES37_08720</name>
</gene>
<dbReference type="InterPro" id="IPR016024">
    <property type="entry name" value="ARM-type_fold"/>
</dbReference>
<comment type="similarity">
    <text evidence="1">Belongs to the CpcE/RpcE/PecE family.</text>
</comment>
<dbReference type="Pfam" id="PF03130">
    <property type="entry name" value="HEAT_PBS"/>
    <property type="match status" value="2"/>
</dbReference>
<dbReference type="Gene3D" id="1.25.10.10">
    <property type="entry name" value="Leucine-rich Repeat Variant"/>
    <property type="match status" value="3"/>
</dbReference>
<evidence type="ECO:0000256" key="4">
    <source>
        <dbReference type="ARBA" id="ARBA00023239"/>
    </source>
</evidence>
<organism evidence="5 6">
    <name type="scientific">Tolypothrix tenuis PCC 7101</name>
    <dbReference type="NCBI Taxonomy" id="231146"/>
    <lineage>
        <taxon>Bacteria</taxon>
        <taxon>Bacillati</taxon>
        <taxon>Cyanobacteriota</taxon>
        <taxon>Cyanophyceae</taxon>
        <taxon>Nostocales</taxon>
        <taxon>Tolypothrichaceae</taxon>
        <taxon>Tolypothrix</taxon>
    </lineage>
</organism>
<dbReference type="PANTHER" id="PTHR12697">
    <property type="entry name" value="PBS LYASE HEAT-LIKE PROTEIN"/>
    <property type="match status" value="1"/>
</dbReference>
<sequence>MSQADTSSEILYQQIQRLGDRELQVEYLNQLQWTEPIAQILPLVDDETALRVVKLALEVDLCLGAKLAGAVKPELQSTTVDWVISTEVSPGFLFDLVGITGSDAAIPFLVKVANEEEQNTYSAIYALGEIGTEAAVKAAILALTEIYHDAQRNSYRENKILSVIYALEKIGTEAAVEVLIEIMNNEQWNDFDISETCVEAAQALATINSESGRQALMRWCLKYFDWTDFSGTAADLLIPIATPEIVPELQKLLEENEDDNYYGGEDAARVLDAINARASINKDEPQLTPTSSQPNLVNLEQLLHHQDESVRLSAVKDLGGVAAEAVVPLLQQALNDEYVGVRRCAAEQLGNFTSESAVAGLIQALQDENSAVRWSAAEGLAKIATESATTVLISALNDESAGVRSLVAQALGKIHTEAALLGLQPALSDADIWVRLNAAQSIGSEESVKILRQALSDRNPKIRSKAALALGEVGAVSAVPELIVALTDEDSTVRENTISALGKIVAPESLSALLHNYSKFVGTIHSLQKALGYYHPRYCPDS</sequence>
<protein>
    <submittedName>
        <fullName evidence="5">HEAT domain protein repeat-containing protein</fullName>
    </submittedName>
</protein>
<keyword evidence="6" id="KW-1185">Reference proteome</keyword>
<dbReference type="KEGG" id="ttq:NIES37_08720"/>
<reference evidence="5 6" key="1">
    <citation type="submission" date="2017-06" db="EMBL/GenBank/DDBJ databases">
        <title>Genome sequencing of cyanobaciteial culture collection at National Institute for Environmental Studies (NIES).</title>
        <authorList>
            <person name="Hirose Y."/>
            <person name="Shimura Y."/>
            <person name="Fujisawa T."/>
            <person name="Nakamura Y."/>
            <person name="Kawachi M."/>
        </authorList>
    </citation>
    <scope>NUCLEOTIDE SEQUENCE [LARGE SCALE GENOMIC DNA]</scope>
    <source>
        <strain evidence="5 6">NIES-37</strain>
    </source>
</reference>
<evidence type="ECO:0000256" key="2">
    <source>
        <dbReference type="ARBA" id="ARBA00022549"/>
    </source>
</evidence>
<evidence type="ECO:0000313" key="6">
    <source>
        <dbReference type="Proteomes" id="UP000218785"/>
    </source>
</evidence>
<dbReference type="GO" id="GO:0030089">
    <property type="term" value="C:phycobilisome"/>
    <property type="evidence" value="ECO:0007669"/>
    <property type="project" value="UniProtKB-KW"/>
</dbReference>
<dbReference type="SMART" id="SM00567">
    <property type="entry name" value="EZ_HEAT"/>
    <property type="match status" value="8"/>
</dbReference>
<dbReference type="EMBL" id="AP018248">
    <property type="protein sequence ID" value="BAY96935.1"/>
    <property type="molecule type" value="Genomic_DNA"/>
</dbReference>
<dbReference type="SUPFAM" id="SSF48371">
    <property type="entry name" value="ARM repeat"/>
    <property type="match status" value="2"/>
</dbReference>
<evidence type="ECO:0000313" key="5">
    <source>
        <dbReference type="EMBL" id="BAY96935.1"/>
    </source>
</evidence>
<dbReference type="GO" id="GO:0016829">
    <property type="term" value="F:lyase activity"/>
    <property type="evidence" value="ECO:0007669"/>
    <property type="project" value="UniProtKB-KW"/>
</dbReference>
<dbReference type="PANTHER" id="PTHR12697:SF5">
    <property type="entry name" value="DEOXYHYPUSINE HYDROXYLASE"/>
    <property type="match status" value="1"/>
</dbReference>
<keyword evidence="2" id="KW-0042">Antenna complex</keyword>
<dbReference type="InterPro" id="IPR011989">
    <property type="entry name" value="ARM-like"/>
</dbReference>
<dbReference type="Pfam" id="PF13646">
    <property type="entry name" value="HEAT_2"/>
    <property type="match status" value="2"/>
</dbReference>
<dbReference type="GO" id="GO:0016491">
    <property type="term" value="F:oxidoreductase activity"/>
    <property type="evidence" value="ECO:0007669"/>
    <property type="project" value="TreeGrafter"/>
</dbReference>
<evidence type="ECO:0000256" key="3">
    <source>
        <dbReference type="ARBA" id="ARBA00022738"/>
    </source>
</evidence>
<proteinExistence type="inferred from homology"/>
<keyword evidence="4" id="KW-0456">Lyase</keyword>
<keyword evidence="3" id="KW-0605">Phycobilisome</keyword>
<dbReference type="AlphaFoldDB" id="A0A1Z4MTY4"/>
<evidence type="ECO:0000256" key="1">
    <source>
        <dbReference type="ARBA" id="ARBA00009299"/>
    </source>
</evidence>